<evidence type="ECO:0000256" key="1">
    <source>
        <dbReference type="ARBA" id="ARBA00008705"/>
    </source>
</evidence>
<dbReference type="GO" id="GO:0098809">
    <property type="term" value="F:nitrite reductase activity"/>
    <property type="evidence" value="ECO:0007669"/>
    <property type="project" value="Ensembl"/>
</dbReference>
<dbReference type="GO" id="GO:0019825">
    <property type="term" value="F:oxygen binding"/>
    <property type="evidence" value="ECO:0007669"/>
    <property type="project" value="Ensembl"/>
</dbReference>
<accession>A0A4W4DQM8</accession>
<evidence type="ECO:0000256" key="3">
    <source>
        <dbReference type="ARBA" id="ARBA00022617"/>
    </source>
</evidence>
<dbReference type="STRING" id="8005.ENSEEEP00000001435"/>
<proteinExistence type="inferred from homology"/>
<gene>
    <name evidence="15" type="primary">LOC113567676</name>
</gene>
<evidence type="ECO:0000256" key="11">
    <source>
        <dbReference type="ARBA" id="ARBA00048118"/>
    </source>
</evidence>
<evidence type="ECO:0000259" key="14">
    <source>
        <dbReference type="PROSITE" id="PS01033"/>
    </source>
</evidence>
<dbReference type="GO" id="GO:0046686">
    <property type="term" value="P:response to cadmium ion"/>
    <property type="evidence" value="ECO:0007669"/>
    <property type="project" value="Ensembl"/>
</dbReference>
<sequence>MMEASREDEEQLERPGTLTETEIATIQHTWAKVYGRKEDVGVAVLIRLFTSFPLAKQYFSQFRHMQDPGEMRASVQLRQHALRVMNALHTLVENAHDAEKTAAVLRTVAKSHALRHRVEPTYFRILAGVIQEVLGEAFPEAFDAEAQGAWSKLLGVVYWHITKVYGEISWSKHTSSFYWPVPH</sequence>
<dbReference type="Ensembl" id="ENSEEET00000001468.2">
    <property type="protein sequence ID" value="ENSEEEP00000001435.2"/>
    <property type="gene ID" value="ENSEEEG00000000941.2"/>
</dbReference>
<keyword evidence="13" id="KW-0813">Transport</keyword>
<keyword evidence="3 13" id="KW-0349">Heme</keyword>
<organism evidence="15 16">
    <name type="scientific">Electrophorus electricus</name>
    <name type="common">Electric eel</name>
    <name type="synonym">Gymnotus electricus</name>
    <dbReference type="NCBI Taxonomy" id="8005"/>
    <lineage>
        <taxon>Eukaryota</taxon>
        <taxon>Metazoa</taxon>
        <taxon>Chordata</taxon>
        <taxon>Craniata</taxon>
        <taxon>Vertebrata</taxon>
        <taxon>Euteleostomi</taxon>
        <taxon>Actinopterygii</taxon>
        <taxon>Neopterygii</taxon>
        <taxon>Teleostei</taxon>
        <taxon>Ostariophysi</taxon>
        <taxon>Gymnotiformes</taxon>
        <taxon>Gymnotoidei</taxon>
        <taxon>Gymnotidae</taxon>
        <taxon>Electrophorus</taxon>
    </lineage>
</organism>
<keyword evidence="4" id="KW-0479">Metal-binding</keyword>
<dbReference type="GO" id="GO:0014032">
    <property type="term" value="P:neural crest cell development"/>
    <property type="evidence" value="ECO:0007669"/>
    <property type="project" value="Ensembl"/>
</dbReference>
<evidence type="ECO:0000256" key="4">
    <source>
        <dbReference type="ARBA" id="ARBA00022723"/>
    </source>
</evidence>
<dbReference type="GO" id="GO:1905292">
    <property type="term" value="P:regulation of neural crest cell differentiation"/>
    <property type="evidence" value="ECO:0007669"/>
    <property type="project" value="Ensembl"/>
</dbReference>
<keyword evidence="13" id="KW-0561">Oxygen transport</keyword>
<comment type="catalytic activity">
    <reaction evidence="11">
        <text>Fe(III)-heme b-[protein] + nitric oxide + H2O = Fe(II)-heme b-[protein] + nitrite + 2 H(+)</text>
        <dbReference type="Rhea" id="RHEA:77711"/>
        <dbReference type="Rhea" id="RHEA-COMP:18975"/>
        <dbReference type="Rhea" id="RHEA-COMP:18976"/>
        <dbReference type="ChEBI" id="CHEBI:15377"/>
        <dbReference type="ChEBI" id="CHEBI:15378"/>
        <dbReference type="ChEBI" id="CHEBI:16301"/>
        <dbReference type="ChEBI" id="CHEBI:16480"/>
        <dbReference type="ChEBI" id="CHEBI:55376"/>
        <dbReference type="ChEBI" id="CHEBI:60344"/>
    </reaction>
    <physiologicalReaction direction="right-to-left" evidence="11">
        <dbReference type="Rhea" id="RHEA:77713"/>
    </physiologicalReaction>
</comment>
<dbReference type="Gene3D" id="1.10.490.10">
    <property type="entry name" value="Globins"/>
    <property type="match status" value="1"/>
</dbReference>
<dbReference type="EC" id="1.15.1.1" evidence="2"/>
<feature type="domain" description="Globin" evidence="14">
    <location>
        <begin position="17"/>
        <end position="166"/>
    </location>
</feature>
<evidence type="ECO:0000256" key="2">
    <source>
        <dbReference type="ARBA" id="ARBA00012682"/>
    </source>
</evidence>
<keyword evidence="5" id="KW-0408">Iron</keyword>
<comment type="catalytic activity">
    <reaction evidence="6">
        <text>Fe(II)-heme b-[protein] + nitric oxide + O2 = Fe(III)-heme b-[protein] + nitrate</text>
        <dbReference type="Rhea" id="RHEA:78091"/>
        <dbReference type="Rhea" id="RHEA-COMP:18975"/>
        <dbReference type="Rhea" id="RHEA-COMP:18976"/>
        <dbReference type="ChEBI" id="CHEBI:15379"/>
        <dbReference type="ChEBI" id="CHEBI:16480"/>
        <dbReference type="ChEBI" id="CHEBI:17632"/>
        <dbReference type="ChEBI" id="CHEBI:55376"/>
        <dbReference type="ChEBI" id="CHEBI:60344"/>
    </reaction>
    <physiologicalReaction direction="left-to-right" evidence="6">
        <dbReference type="Rhea" id="RHEA:78092"/>
    </physiologicalReaction>
</comment>
<dbReference type="InterPro" id="IPR009050">
    <property type="entry name" value="Globin-like_sf"/>
</dbReference>
<reference evidence="15" key="4">
    <citation type="submission" date="2025-08" db="UniProtKB">
        <authorList>
            <consortium name="Ensembl"/>
        </authorList>
    </citation>
    <scope>IDENTIFICATION</scope>
</reference>
<dbReference type="GeneTree" id="ENSGT00940000155004"/>
<dbReference type="InterPro" id="IPR000971">
    <property type="entry name" value="Globin"/>
</dbReference>
<dbReference type="Pfam" id="PF00042">
    <property type="entry name" value="Globin"/>
    <property type="match status" value="1"/>
</dbReference>
<evidence type="ECO:0000313" key="16">
    <source>
        <dbReference type="Proteomes" id="UP000314983"/>
    </source>
</evidence>
<keyword evidence="16" id="KW-1185">Reference proteome</keyword>
<dbReference type="PANTHER" id="PTHR46783">
    <property type="entry name" value="CYTOGLOBIN"/>
    <property type="match status" value="1"/>
</dbReference>
<evidence type="ECO:0000256" key="7">
    <source>
        <dbReference type="ARBA" id="ARBA00044551"/>
    </source>
</evidence>
<dbReference type="GO" id="GO:1902882">
    <property type="term" value="P:regulation of response to oxidative stress"/>
    <property type="evidence" value="ECO:0007669"/>
    <property type="project" value="Ensembl"/>
</dbReference>
<dbReference type="PANTHER" id="PTHR46783:SF1">
    <property type="entry name" value="CYTOGLOBIN-1-RELATED"/>
    <property type="match status" value="1"/>
</dbReference>
<dbReference type="InterPro" id="IPR013314">
    <property type="entry name" value="Globin_lamprey/hagfish"/>
</dbReference>
<dbReference type="GO" id="GO:0005344">
    <property type="term" value="F:oxygen carrier activity"/>
    <property type="evidence" value="ECO:0007669"/>
    <property type="project" value="UniProtKB-KW"/>
</dbReference>
<comment type="catalytic activity">
    <reaction evidence="12">
        <text>H2O2 + AH2 = A + 2 H2O</text>
        <dbReference type="Rhea" id="RHEA:30275"/>
        <dbReference type="ChEBI" id="CHEBI:13193"/>
        <dbReference type="ChEBI" id="CHEBI:15377"/>
        <dbReference type="ChEBI" id="CHEBI:16240"/>
        <dbReference type="ChEBI" id="CHEBI:17499"/>
    </reaction>
    <physiologicalReaction direction="left-to-right" evidence="12">
        <dbReference type="Rhea" id="RHEA:30276"/>
    </physiologicalReaction>
</comment>
<evidence type="ECO:0000313" key="15">
    <source>
        <dbReference type="Ensembl" id="ENSEEEP00000001435.2"/>
    </source>
</evidence>
<reference evidence="15" key="5">
    <citation type="submission" date="2025-09" db="UniProtKB">
        <authorList>
            <consortium name="Ensembl"/>
        </authorList>
    </citation>
    <scope>IDENTIFICATION</scope>
</reference>
<dbReference type="GO" id="GO:0005506">
    <property type="term" value="F:iron ion binding"/>
    <property type="evidence" value="ECO:0007669"/>
    <property type="project" value="InterPro"/>
</dbReference>
<comment type="similarity">
    <text evidence="1 13">Belongs to the globin family.</text>
</comment>
<evidence type="ECO:0000256" key="6">
    <source>
        <dbReference type="ARBA" id="ARBA00044448"/>
    </source>
</evidence>
<dbReference type="AlphaFoldDB" id="A0A4W4DQM8"/>
<evidence type="ECO:0000256" key="12">
    <source>
        <dbReference type="ARBA" id="ARBA00049899"/>
    </source>
</evidence>
<dbReference type="SUPFAM" id="SSF46458">
    <property type="entry name" value="Globin-like"/>
    <property type="match status" value="1"/>
</dbReference>
<reference evidence="16" key="2">
    <citation type="journal article" date="2017" name="Sci. Adv.">
        <title>A tail of two voltages: Proteomic comparison of the three electric organs of the electric eel.</title>
        <authorList>
            <person name="Traeger L.L."/>
            <person name="Sabat G."/>
            <person name="Barrett-Wilt G.A."/>
            <person name="Wells G.B."/>
            <person name="Sussman M.R."/>
        </authorList>
    </citation>
    <scope>NUCLEOTIDE SEQUENCE [LARGE SCALE GENOMIC DNA]</scope>
</reference>
<evidence type="ECO:0000256" key="5">
    <source>
        <dbReference type="ARBA" id="ARBA00023004"/>
    </source>
</evidence>
<comment type="catalytic activity">
    <reaction evidence="10">
        <text>2 superoxide + 2 H(+) = H2O2 + O2</text>
        <dbReference type="Rhea" id="RHEA:20696"/>
        <dbReference type="ChEBI" id="CHEBI:15378"/>
        <dbReference type="ChEBI" id="CHEBI:15379"/>
        <dbReference type="ChEBI" id="CHEBI:16240"/>
        <dbReference type="ChEBI" id="CHEBI:18421"/>
        <dbReference type="EC" id="1.15.1.1"/>
    </reaction>
    <physiologicalReaction direction="left-to-right" evidence="10">
        <dbReference type="Rhea" id="RHEA:20697"/>
    </physiologicalReaction>
</comment>
<dbReference type="GO" id="GO:0004784">
    <property type="term" value="F:superoxide dismutase activity"/>
    <property type="evidence" value="ECO:0007669"/>
    <property type="project" value="UniProtKB-EC"/>
</dbReference>
<dbReference type="Proteomes" id="UP000314983">
    <property type="component" value="Chromosome 4"/>
</dbReference>
<name>A0A4W4DQM8_ELEEL</name>
<protein>
    <recommendedName>
        <fullName evidence="2">superoxide dismutase</fullName>
        <ecNumber evidence="2">1.15.1.1</ecNumber>
    </recommendedName>
    <alternativeName>
        <fullName evidence="7">Nitrite reductase CYGB</fullName>
    </alternativeName>
    <alternativeName>
        <fullName evidence="9">Pseudoperoxidase CYGB</fullName>
    </alternativeName>
    <alternativeName>
        <fullName evidence="8">Superoxide dismutase CYGB</fullName>
    </alternativeName>
</protein>
<evidence type="ECO:0000256" key="10">
    <source>
        <dbReference type="ARBA" id="ARBA00047393"/>
    </source>
</evidence>
<dbReference type="PROSITE" id="PS01033">
    <property type="entry name" value="GLOBIN"/>
    <property type="match status" value="1"/>
</dbReference>
<evidence type="ECO:0000256" key="13">
    <source>
        <dbReference type="RuleBase" id="RU000356"/>
    </source>
</evidence>
<reference evidence="16" key="1">
    <citation type="journal article" date="2014" name="Science">
        <title>Nonhuman genetics. Genomic basis for the convergent evolution of electric organs.</title>
        <authorList>
            <person name="Gallant J.R."/>
            <person name="Traeger L.L."/>
            <person name="Volkening J.D."/>
            <person name="Moffett H."/>
            <person name="Chen P.H."/>
            <person name="Novina C.D."/>
            <person name="Phillips G.N.Jr."/>
            <person name="Anand R."/>
            <person name="Wells G.B."/>
            <person name="Pinch M."/>
            <person name="Guth R."/>
            <person name="Unguez G.A."/>
            <person name="Albert J.S."/>
            <person name="Zakon H.H."/>
            <person name="Samanta M.P."/>
            <person name="Sussman M.R."/>
        </authorList>
    </citation>
    <scope>NUCLEOTIDE SEQUENCE [LARGE SCALE GENOMIC DNA]</scope>
</reference>
<dbReference type="PRINTS" id="PR01906">
    <property type="entry name" value="FISHGLOBIN"/>
</dbReference>
<dbReference type="OMA" id="GAWEKIY"/>
<evidence type="ECO:0000256" key="8">
    <source>
        <dbReference type="ARBA" id="ARBA00044562"/>
    </source>
</evidence>
<dbReference type="GO" id="GO:0020037">
    <property type="term" value="F:heme binding"/>
    <property type="evidence" value="ECO:0007669"/>
    <property type="project" value="InterPro"/>
</dbReference>
<evidence type="ECO:0000256" key="9">
    <source>
        <dbReference type="ARBA" id="ARBA00044569"/>
    </source>
</evidence>
<dbReference type="InterPro" id="IPR012292">
    <property type="entry name" value="Globin/Proto"/>
</dbReference>
<reference evidence="15" key="3">
    <citation type="submission" date="2020-05" db="EMBL/GenBank/DDBJ databases">
        <title>Electrophorus electricus (electric eel) genome, fEleEle1, primary haplotype.</title>
        <authorList>
            <person name="Myers G."/>
            <person name="Meyer A."/>
            <person name="Fedrigo O."/>
            <person name="Formenti G."/>
            <person name="Rhie A."/>
            <person name="Tracey A."/>
            <person name="Sims Y."/>
            <person name="Jarvis E.D."/>
        </authorList>
    </citation>
    <scope>NUCLEOTIDE SEQUENCE [LARGE SCALE GENOMIC DNA]</scope>
</reference>